<accession>A0A1F4XYY6</accession>
<name>A0A1F4XYY6_9BACT</name>
<keyword evidence="1" id="KW-1133">Transmembrane helix</keyword>
<dbReference type="Proteomes" id="UP000178585">
    <property type="component" value="Unassembled WGS sequence"/>
</dbReference>
<sequence length="194" mass="22008">MGSVDFLNVEYLLVRSSEFISGFQSALQNSPDWFGSFVNITIIIGMMLSFFLIALIVYARIMLLQTEHEGFHTMEEREHEHHAAEVESTGKDDRWERIVVLASTGSESDWRRAILEADIMLGDVLLAQGYEGASVGEQLKMANPIQMTTLDLAWKAHKVRNDIAHGGESYTLDERDMRTAVDYYKRVFEELGAV</sequence>
<dbReference type="STRING" id="1797245.A2949_00230"/>
<keyword evidence="1" id="KW-0812">Transmembrane</keyword>
<protein>
    <recommendedName>
        <fullName evidence="4">DUF4145 domain-containing protein</fullName>
    </recommendedName>
</protein>
<evidence type="ECO:0000313" key="2">
    <source>
        <dbReference type="EMBL" id="OGC86293.1"/>
    </source>
</evidence>
<dbReference type="EMBL" id="MEWZ01000026">
    <property type="protein sequence ID" value="OGC86293.1"/>
    <property type="molecule type" value="Genomic_DNA"/>
</dbReference>
<organism evidence="2 3">
    <name type="scientific">Candidatus Adlerbacteria bacterium RIFCSPLOWO2_01_FULL_54_21b</name>
    <dbReference type="NCBI Taxonomy" id="1797245"/>
    <lineage>
        <taxon>Bacteria</taxon>
        <taxon>Candidatus Adleribacteriota</taxon>
    </lineage>
</organism>
<feature type="transmembrane region" description="Helical" evidence="1">
    <location>
        <begin position="33"/>
        <end position="58"/>
    </location>
</feature>
<evidence type="ECO:0008006" key="4">
    <source>
        <dbReference type="Google" id="ProtNLM"/>
    </source>
</evidence>
<proteinExistence type="predicted"/>
<evidence type="ECO:0000256" key="1">
    <source>
        <dbReference type="SAM" id="Phobius"/>
    </source>
</evidence>
<evidence type="ECO:0000313" key="3">
    <source>
        <dbReference type="Proteomes" id="UP000178585"/>
    </source>
</evidence>
<dbReference type="AlphaFoldDB" id="A0A1F4XYY6"/>
<gene>
    <name evidence="2" type="ORF">A2949_00230</name>
</gene>
<comment type="caution">
    <text evidence="2">The sequence shown here is derived from an EMBL/GenBank/DDBJ whole genome shotgun (WGS) entry which is preliminary data.</text>
</comment>
<reference evidence="2 3" key="1">
    <citation type="journal article" date="2016" name="Nat. Commun.">
        <title>Thousands of microbial genomes shed light on interconnected biogeochemical processes in an aquifer system.</title>
        <authorList>
            <person name="Anantharaman K."/>
            <person name="Brown C.T."/>
            <person name="Hug L.A."/>
            <person name="Sharon I."/>
            <person name="Castelle C.J."/>
            <person name="Probst A.J."/>
            <person name="Thomas B.C."/>
            <person name="Singh A."/>
            <person name="Wilkins M.J."/>
            <person name="Karaoz U."/>
            <person name="Brodie E.L."/>
            <person name="Williams K.H."/>
            <person name="Hubbard S.S."/>
            <person name="Banfield J.F."/>
        </authorList>
    </citation>
    <scope>NUCLEOTIDE SEQUENCE [LARGE SCALE GENOMIC DNA]</scope>
</reference>
<keyword evidence="1" id="KW-0472">Membrane</keyword>